<dbReference type="EMBL" id="JAHCVJ010000001">
    <property type="protein sequence ID" value="MBT0663536.1"/>
    <property type="molecule type" value="Genomic_DNA"/>
</dbReference>
<keyword evidence="3" id="KW-1185">Reference proteome</keyword>
<evidence type="ECO:0000313" key="3">
    <source>
        <dbReference type="Proteomes" id="UP000811899"/>
    </source>
</evidence>
<dbReference type="Pfam" id="PF01906">
    <property type="entry name" value="YbjQ_1"/>
    <property type="match status" value="1"/>
</dbReference>
<sequence>MPDTTEDLFKKAYDIHYKESDADKAFSLYSSIIEQHPTSKEADYAKTQIKILEATRVELAEKMSKRVIAQQQTPKKEKITLTTAPWLAGYKITETIDVITSECAFGMNIFVDMLNKVTDVIGGRSNSIQTALRDARLICLEELKHEAACVGANAVIAVNVNYSEFSGQGKSMLFLVASGTAVKVEKVTSTLPNASSHPVA</sequence>
<organism evidence="2 3">
    <name type="scientific">Geoanaerobacter pelophilus</name>
    <dbReference type="NCBI Taxonomy" id="60036"/>
    <lineage>
        <taxon>Bacteria</taxon>
        <taxon>Pseudomonadati</taxon>
        <taxon>Thermodesulfobacteriota</taxon>
        <taxon>Desulfuromonadia</taxon>
        <taxon>Geobacterales</taxon>
        <taxon>Geobacteraceae</taxon>
        <taxon>Geoanaerobacter</taxon>
    </lineage>
</organism>
<proteinExistence type="inferred from homology"/>
<dbReference type="InterPro" id="IPR035439">
    <property type="entry name" value="UPF0145_dom_sf"/>
</dbReference>
<comment type="similarity">
    <text evidence="1">Belongs to the UPF0145 family.</text>
</comment>
<evidence type="ECO:0000313" key="2">
    <source>
        <dbReference type="EMBL" id="MBT0663536.1"/>
    </source>
</evidence>
<accession>A0AAW4L8L5</accession>
<gene>
    <name evidence="2" type="ORF">KI809_04395</name>
</gene>
<dbReference type="Gene3D" id="3.30.110.70">
    <property type="entry name" value="Hypothetical protein apc22750. Chain B"/>
    <property type="match status" value="1"/>
</dbReference>
<comment type="caution">
    <text evidence="2">The sequence shown here is derived from an EMBL/GenBank/DDBJ whole genome shotgun (WGS) entry which is preliminary data.</text>
</comment>
<dbReference type="PANTHER" id="PTHR34068:SF1">
    <property type="entry name" value="UPF0145 PROTEIN YBJQ"/>
    <property type="match status" value="1"/>
</dbReference>
<protein>
    <submittedName>
        <fullName evidence="2">Heavy metal-binding domain-containing protein</fullName>
    </submittedName>
</protein>
<name>A0AAW4L8L5_9BACT</name>
<evidence type="ECO:0000256" key="1">
    <source>
        <dbReference type="ARBA" id="ARBA00010751"/>
    </source>
</evidence>
<dbReference type="AlphaFoldDB" id="A0AAW4L8L5"/>
<dbReference type="PANTHER" id="PTHR34068">
    <property type="entry name" value="UPF0145 PROTEIN YBJQ"/>
    <property type="match status" value="1"/>
</dbReference>
<dbReference type="SUPFAM" id="SSF117782">
    <property type="entry name" value="YbjQ-like"/>
    <property type="match status" value="1"/>
</dbReference>
<dbReference type="RefSeq" id="WP_214170268.1">
    <property type="nucleotide sequence ID" value="NZ_JAHCVJ010000001.1"/>
</dbReference>
<dbReference type="Proteomes" id="UP000811899">
    <property type="component" value="Unassembled WGS sequence"/>
</dbReference>
<reference evidence="2 3" key="1">
    <citation type="submission" date="2021-05" db="EMBL/GenBank/DDBJ databases">
        <title>The draft genome of Geobacter pelophilus DSM 12255.</title>
        <authorList>
            <person name="Xu Z."/>
            <person name="Masuda Y."/>
            <person name="Itoh H."/>
            <person name="Senoo K."/>
        </authorList>
    </citation>
    <scope>NUCLEOTIDE SEQUENCE [LARGE SCALE GENOMIC DNA]</scope>
    <source>
        <strain evidence="2 3">DSM 12255</strain>
    </source>
</reference>
<dbReference type="InterPro" id="IPR002765">
    <property type="entry name" value="UPF0145_YbjQ-like"/>
</dbReference>